<name>A0A1T4XY06_9BACT</name>
<dbReference type="CDD" id="cd05242">
    <property type="entry name" value="SDR_a8"/>
    <property type="match status" value="1"/>
</dbReference>
<protein>
    <recommendedName>
        <fullName evidence="6">TIGR01777 family protein</fullName>
    </recommendedName>
</protein>
<feature type="domain" description="DUF1731" evidence="3">
    <location>
        <begin position="252"/>
        <end position="298"/>
    </location>
</feature>
<gene>
    <name evidence="4" type="ORF">SAMN02745704_02584</name>
</gene>
<dbReference type="OrthoDB" id="5292533at2"/>
<evidence type="ECO:0000259" key="3">
    <source>
        <dbReference type="Pfam" id="PF08338"/>
    </source>
</evidence>
<comment type="similarity">
    <text evidence="1">Belongs to the NAD(P)-dependent epimerase/dehydratase family. SDR39U1 subfamily.</text>
</comment>
<dbReference type="PANTHER" id="PTHR11092">
    <property type="entry name" value="SUGAR NUCLEOTIDE EPIMERASE RELATED"/>
    <property type="match status" value="1"/>
</dbReference>
<evidence type="ECO:0000313" key="4">
    <source>
        <dbReference type="EMBL" id="SKA94437.1"/>
    </source>
</evidence>
<evidence type="ECO:0000259" key="2">
    <source>
        <dbReference type="Pfam" id="PF01370"/>
    </source>
</evidence>
<dbReference type="PANTHER" id="PTHR11092:SF0">
    <property type="entry name" value="EPIMERASE FAMILY PROTEIN SDR39U1"/>
    <property type="match status" value="1"/>
</dbReference>
<accession>A0A1T4XY06</accession>
<dbReference type="InterPro" id="IPR001509">
    <property type="entry name" value="Epimerase_deHydtase"/>
</dbReference>
<reference evidence="4 5" key="1">
    <citation type="submission" date="2017-02" db="EMBL/GenBank/DDBJ databases">
        <authorList>
            <person name="Peterson S.W."/>
        </authorList>
    </citation>
    <scope>NUCLEOTIDE SEQUENCE [LARGE SCALE GENOMIC DNA]</scope>
    <source>
        <strain evidence="4 5">DSM 16080</strain>
    </source>
</reference>
<feature type="domain" description="NAD-dependent epimerase/dehydratase" evidence="2">
    <location>
        <begin position="3"/>
        <end position="225"/>
    </location>
</feature>
<evidence type="ECO:0008006" key="6">
    <source>
        <dbReference type="Google" id="ProtNLM"/>
    </source>
</evidence>
<dbReference type="InterPro" id="IPR036291">
    <property type="entry name" value="NAD(P)-bd_dom_sf"/>
</dbReference>
<dbReference type="AlphaFoldDB" id="A0A1T4XY06"/>
<dbReference type="Proteomes" id="UP000190027">
    <property type="component" value="Unassembled WGS sequence"/>
</dbReference>
<dbReference type="Pfam" id="PF08338">
    <property type="entry name" value="DUF1731"/>
    <property type="match status" value="1"/>
</dbReference>
<keyword evidence="5" id="KW-1185">Reference proteome</keyword>
<evidence type="ECO:0000313" key="5">
    <source>
        <dbReference type="Proteomes" id="UP000190027"/>
    </source>
</evidence>
<dbReference type="NCBIfam" id="TIGR01777">
    <property type="entry name" value="yfcH"/>
    <property type="match status" value="1"/>
</dbReference>
<sequence>MRVIILGGTGFIGQALCVELMQGGHEVAVLSRSQAKVRRVFGEAVQALEWGGEDSSWADALGPDTAVVNLAGQNIAARWTPNTMQRIRDSRVRSGEAVVRAVQAAKQHPAIVVQGSAIGFYGSQPGEKELDESSPSGDGFLAQVCRDWEASSQEIETMGVPRAVIRTGVVLGPGGALERMITPFRLFAGGPVGNGKHVLSWIQLADEVGAIRYLIEHRLGGIYNLTAPSPATSREFAKTLGSVLHRPALLPTPGPVLRLLFGKMADEVLLAGQRVLPRALLQAGYQFRFPTLQAALSDAVQKLSGQR</sequence>
<organism evidence="4 5">
    <name type="scientific">Paucidesulfovibrio gracilis DSM 16080</name>
    <dbReference type="NCBI Taxonomy" id="1121449"/>
    <lineage>
        <taxon>Bacteria</taxon>
        <taxon>Pseudomonadati</taxon>
        <taxon>Thermodesulfobacteriota</taxon>
        <taxon>Desulfovibrionia</taxon>
        <taxon>Desulfovibrionales</taxon>
        <taxon>Desulfovibrionaceae</taxon>
        <taxon>Paucidesulfovibrio</taxon>
    </lineage>
</organism>
<dbReference type="Pfam" id="PF01370">
    <property type="entry name" value="Epimerase"/>
    <property type="match status" value="1"/>
</dbReference>
<dbReference type="InterPro" id="IPR013549">
    <property type="entry name" value="DUF1731"/>
</dbReference>
<evidence type="ECO:0000256" key="1">
    <source>
        <dbReference type="ARBA" id="ARBA00009353"/>
    </source>
</evidence>
<dbReference type="InterPro" id="IPR010099">
    <property type="entry name" value="SDR39U1"/>
</dbReference>
<dbReference type="EMBL" id="FUYC01000020">
    <property type="protein sequence ID" value="SKA94437.1"/>
    <property type="molecule type" value="Genomic_DNA"/>
</dbReference>
<dbReference type="SUPFAM" id="SSF51735">
    <property type="entry name" value="NAD(P)-binding Rossmann-fold domains"/>
    <property type="match status" value="1"/>
</dbReference>
<dbReference type="RefSeq" id="WP_078718125.1">
    <property type="nucleotide sequence ID" value="NZ_FUYC01000020.1"/>
</dbReference>
<dbReference type="Gene3D" id="3.40.50.720">
    <property type="entry name" value="NAD(P)-binding Rossmann-like Domain"/>
    <property type="match status" value="1"/>
</dbReference>
<proteinExistence type="inferred from homology"/>
<dbReference type="STRING" id="1121449.SAMN02745704_02584"/>